<dbReference type="HOGENOM" id="CLU_141624_0_0_4"/>
<dbReference type="Gene3D" id="2.20.130.30">
    <property type="entry name" value="Protein of unknown function DUF2782"/>
    <property type="match status" value="1"/>
</dbReference>
<name>A1WIY8_VEREI</name>
<evidence type="ECO:0000313" key="3">
    <source>
        <dbReference type="EMBL" id="ABM57595.1"/>
    </source>
</evidence>
<evidence type="ECO:0000256" key="2">
    <source>
        <dbReference type="SAM" id="SignalP"/>
    </source>
</evidence>
<sequence length="107" mass="11415">MPMRAVHHLLCLPGLACGIALAQALPDSGPPPGHSQQRSERIRLEDAGSRIDELRVGGQTRIISVQPKIGPMPGYEVQSPDGALRRAGSQSGAETATAPRVWNILKF</sequence>
<organism evidence="3 4">
    <name type="scientific">Verminephrobacter eiseniae (strain EF01-2)</name>
    <dbReference type="NCBI Taxonomy" id="391735"/>
    <lineage>
        <taxon>Bacteria</taxon>
        <taxon>Pseudomonadati</taxon>
        <taxon>Pseudomonadota</taxon>
        <taxon>Betaproteobacteria</taxon>
        <taxon>Burkholderiales</taxon>
        <taxon>Comamonadaceae</taxon>
        <taxon>Verminephrobacter</taxon>
    </lineage>
</organism>
<dbReference type="STRING" id="391735.Veis_1842"/>
<protein>
    <recommendedName>
        <fullName evidence="5">DUF2782 domain-containing protein</fullName>
    </recommendedName>
</protein>
<feature type="chain" id="PRO_5002640468" description="DUF2782 domain-containing protein" evidence="2">
    <location>
        <begin position="23"/>
        <end position="107"/>
    </location>
</feature>
<dbReference type="AlphaFoldDB" id="A1WIY8"/>
<feature type="region of interest" description="Disordered" evidence="1">
    <location>
        <begin position="67"/>
        <end position="95"/>
    </location>
</feature>
<dbReference type="KEGG" id="vei:Veis_1842"/>
<feature type="region of interest" description="Disordered" evidence="1">
    <location>
        <begin position="24"/>
        <end position="46"/>
    </location>
</feature>
<evidence type="ECO:0000256" key="1">
    <source>
        <dbReference type="SAM" id="MobiDB-lite"/>
    </source>
</evidence>
<dbReference type="EMBL" id="CP000542">
    <property type="protein sequence ID" value="ABM57595.1"/>
    <property type="molecule type" value="Genomic_DNA"/>
</dbReference>
<proteinExistence type="predicted"/>
<evidence type="ECO:0008006" key="5">
    <source>
        <dbReference type="Google" id="ProtNLM"/>
    </source>
</evidence>
<keyword evidence="4" id="KW-1185">Reference proteome</keyword>
<evidence type="ECO:0000313" key="4">
    <source>
        <dbReference type="Proteomes" id="UP000000374"/>
    </source>
</evidence>
<accession>A1WIY8</accession>
<feature type="signal peptide" evidence="2">
    <location>
        <begin position="1"/>
        <end position="22"/>
    </location>
</feature>
<gene>
    <name evidence="3" type="ordered locus">Veis_1842</name>
</gene>
<keyword evidence="2" id="KW-0732">Signal</keyword>
<feature type="compositionally biased region" description="Basic and acidic residues" evidence="1">
    <location>
        <begin position="37"/>
        <end position="46"/>
    </location>
</feature>
<dbReference type="Proteomes" id="UP000000374">
    <property type="component" value="Chromosome"/>
</dbReference>
<dbReference type="eggNOG" id="ENOG503361Z">
    <property type="taxonomic scope" value="Bacteria"/>
</dbReference>
<reference evidence="4" key="1">
    <citation type="submission" date="2006-12" db="EMBL/GenBank/DDBJ databases">
        <title>Complete sequence of chromosome 1 of Verminephrobacter eiseniae EF01-2.</title>
        <authorList>
            <person name="Copeland A."/>
            <person name="Lucas S."/>
            <person name="Lapidus A."/>
            <person name="Barry K."/>
            <person name="Detter J.C."/>
            <person name="Glavina del Rio T."/>
            <person name="Dalin E."/>
            <person name="Tice H."/>
            <person name="Pitluck S."/>
            <person name="Chertkov O."/>
            <person name="Brettin T."/>
            <person name="Bruce D."/>
            <person name="Han C."/>
            <person name="Tapia R."/>
            <person name="Gilna P."/>
            <person name="Schmutz J."/>
            <person name="Larimer F."/>
            <person name="Land M."/>
            <person name="Hauser L."/>
            <person name="Kyrpides N."/>
            <person name="Kim E."/>
            <person name="Stahl D."/>
            <person name="Richardson P."/>
        </authorList>
    </citation>
    <scope>NUCLEOTIDE SEQUENCE [LARGE SCALE GENOMIC DNA]</scope>
    <source>
        <strain evidence="4">EF01-2</strain>
    </source>
</reference>